<accession>A0A7S3NJM6</accession>
<organism evidence="1">
    <name type="scientific">Aureoumbra lagunensis</name>
    <dbReference type="NCBI Taxonomy" id="44058"/>
    <lineage>
        <taxon>Eukaryota</taxon>
        <taxon>Sar</taxon>
        <taxon>Stramenopiles</taxon>
        <taxon>Ochrophyta</taxon>
        <taxon>Pelagophyceae</taxon>
        <taxon>Pelagomonadales</taxon>
        <taxon>Aureoumbra</taxon>
    </lineage>
</organism>
<sequence>MKQHNFIICRMDILQKKMEAVIFFRLHTANNFFNKLADTVLSSGRKSDQFWANFLIENGIIRASLFPHDLAAFSLRSICSNTVLYHAIGIQHLQGKLNAMKEAKLKKDRPCPKII</sequence>
<gene>
    <name evidence="1" type="ORF">ALAG00032_LOCUS5382</name>
</gene>
<name>A0A7S3NJM6_9STRA</name>
<evidence type="ECO:0000313" key="1">
    <source>
        <dbReference type="EMBL" id="CAE0364641.1"/>
    </source>
</evidence>
<reference evidence="1" key="1">
    <citation type="submission" date="2021-01" db="EMBL/GenBank/DDBJ databases">
        <authorList>
            <person name="Corre E."/>
            <person name="Pelletier E."/>
            <person name="Niang G."/>
            <person name="Scheremetjew M."/>
            <person name="Finn R."/>
            <person name="Kale V."/>
            <person name="Holt S."/>
            <person name="Cochrane G."/>
            <person name="Meng A."/>
            <person name="Brown T."/>
            <person name="Cohen L."/>
        </authorList>
    </citation>
    <scope>NUCLEOTIDE SEQUENCE</scope>
    <source>
        <strain evidence="1">CCMP1510</strain>
    </source>
</reference>
<dbReference type="AlphaFoldDB" id="A0A7S3NJM6"/>
<dbReference type="EMBL" id="HBIJ01007603">
    <property type="protein sequence ID" value="CAE0364641.1"/>
    <property type="molecule type" value="Transcribed_RNA"/>
</dbReference>
<proteinExistence type="predicted"/>
<protein>
    <submittedName>
        <fullName evidence="1">Uncharacterized protein</fullName>
    </submittedName>
</protein>